<name>A0ABQ1KNC8_9RHOB</name>
<dbReference type="EMBL" id="BMFC01000003">
    <property type="protein sequence ID" value="GGC01758.1"/>
    <property type="molecule type" value="Genomic_DNA"/>
</dbReference>
<dbReference type="Gene3D" id="2.40.50.200">
    <property type="entry name" value="Bacterial OB-fold"/>
    <property type="match status" value="1"/>
</dbReference>
<feature type="chain" id="PRO_5046612532" description="Bacterial OB-fold domain-containing protein" evidence="1">
    <location>
        <begin position="21"/>
        <end position="120"/>
    </location>
</feature>
<feature type="signal peptide" evidence="1">
    <location>
        <begin position="1"/>
        <end position="20"/>
    </location>
</feature>
<comment type="caution">
    <text evidence="2">The sequence shown here is derived from an EMBL/GenBank/DDBJ whole genome shotgun (WGS) entry which is preliminary data.</text>
</comment>
<evidence type="ECO:0000313" key="3">
    <source>
        <dbReference type="Proteomes" id="UP000645462"/>
    </source>
</evidence>
<dbReference type="Proteomes" id="UP000645462">
    <property type="component" value="Unassembled WGS sequence"/>
</dbReference>
<proteinExistence type="predicted"/>
<keyword evidence="1" id="KW-0732">Signal</keyword>
<dbReference type="SUPFAM" id="SSF101756">
    <property type="entry name" value="Hypothetical protein YgiW"/>
    <property type="match status" value="1"/>
</dbReference>
<gene>
    <name evidence="2" type="ORF">GCM10011363_17940</name>
</gene>
<keyword evidence="3" id="KW-1185">Reference proteome</keyword>
<accession>A0ABQ1KNC8</accession>
<evidence type="ECO:0000313" key="2">
    <source>
        <dbReference type="EMBL" id="GGC01758.1"/>
    </source>
</evidence>
<protein>
    <recommendedName>
        <fullName evidence="4">Bacterial OB-fold domain-containing protein</fullName>
    </recommendedName>
</protein>
<dbReference type="InterPro" id="IPR036700">
    <property type="entry name" value="BOBF_sf"/>
</dbReference>
<organism evidence="2 3">
    <name type="scientific">Marivita lacus</name>
    <dbReference type="NCBI Taxonomy" id="1323742"/>
    <lineage>
        <taxon>Bacteria</taxon>
        <taxon>Pseudomonadati</taxon>
        <taxon>Pseudomonadota</taxon>
        <taxon>Alphaproteobacteria</taxon>
        <taxon>Rhodobacterales</taxon>
        <taxon>Roseobacteraceae</taxon>
        <taxon>Marivita</taxon>
    </lineage>
</organism>
<reference evidence="3" key="1">
    <citation type="journal article" date="2019" name="Int. J. Syst. Evol. Microbiol.">
        <title>The Global Catalogue of Microorganisms (GCM) 10K type strain sequencing project: providing services to taxonomists for standard genome sequencing and annotation.</title>
        <authorList>
            <consortium name="The Broad Institute Genomics Platform"/>
            <consortium name="The Broad Institute Genome Sequencing Center for Infectious Disease"/>
            <person name="Wu L."/>
            <person name="Ma J."/>
        </authorList>
    </citation>
    <scope>NUCLEOTIDE SEQUENCE [LARGE SCALE GENOMIC DNA]</scope>
    <source>
        <strain evidence="3">CGMCC 1.12478</strain>
    </source>
</reference>
<dbReference type="RefSeq" id="WP_188481681.1">
    <property type="nucleotide sequence ID" value="NZ_BMFC01000003.1"/>
</dbReference>
<sequence>MPRTRSALGLATALCFSAFANPGFASSQDRPLTAISDVQRGTMVTVAGTVDRLLDEDEFRLRDDTGTLRVYVGPNWVPADVGEAVTVFGYMDDALVRPELYAREITRADGTIMTLSHRYD</sequence>
<evidence type="ECO:0008006" key="4">
    <source>
        <dbReference type="Google" id="ProtNLM"/>
    </source>
</evidence>
<evidence type="ECO:0000256" key="1">
    <source>
        <dbReference type="SAM" id="SignalP"/>
    </source>
</evidence>